<feature type="compositionally biased region" description="Acidic residues" evidence="3">
    <location>
        <begin position="627"/>
        <end position="641"/>
    </location>
</feature>
<feature type="compositionally biased region" description="Basic and acidic residues" evidence="3">
    <location>
        <begin position="483"/>
        <end position="493"/>
    </location>
</feature>
<evidence type="ECO:0000313" key="5">
    <source>
        <dbReference type="EnsemblMetazoa" id="tetur31g01410.1"/>
    </source>
</evidence>
<keyword evidence="1" id="KW-0433">Leucine-rich repeat</keyword>
<dbReference type="GO" id="GO:0045211">
    <property type="term" value="C:postsynaptic membrane"/>
    <property type="evidence" value="ECO:0007669"/>
    <property type="project" value="TreeGrafter"/>
</dbReference>
<feature type="compositionally biased region" description="Basic and acidic residues" evidence="3">
    <location>
        <begin position="590"/>
        <end position="602"/>
    </location>
</feature>
<dbReference type="SMART" id="SM00369">
    <property type="entry name" value="LRR_TYP"/>
    <property type="match status" value="13"/>
</dbReference>
<dbReference type="InterPro" id="IPR001478">
    <property type="entry name" value="PDZ"/>
</dbReference>
<evidence type="ECO:0000256" key="1">
    <source>
        <dbReference type="ARBA" id="ARBA00022614"/>
    </source>
</evidence>
<dbReference type="GO" id="GO:0098609">
    <property type="term" value="P:cell-cell adhesion"/>
    <property type="evidence" value="ECO:0007669"/>
    <property type="project" value="TreeGrafter"/>
</dbReference>
<keyword evidence="6" id="KW-1185">Reference proteome</keyword>
<proteinExistence type="predicted"/>
<dbReference type="Pfam" id="PF00595">
    <property type="entry name" value="PDZ"/>
    <property type="match status" value="2"/>
</dbReference>
<dbReference type="GO" id="GO:0016323">
    <property type="term" value="C:basolateral plasma membrane"/>
    <property type="evidence" value="ECO:0007669"/>
    <property type="project" value="TreeGrafter"/>
</dbReference>
<dbReference type="PANTHER" id="PTHR23119:SF44">
    <property type="entry name" value="PROTEIN LAP4"/>
    <property type="match status" value="1"/>
</dbReference>
<feature type="compositionally biased region" description="Basic and acidic residues" evidence="3">
    <location>
        <begin position="500"/>
        <end position="530"/>
    </location>
</feature>
<name>T1L1E0_TETUR</name>
<dbReference type="OMA" id="VESMENH"/>
<feature type="compositionally biased region" description="Low complexity" evidence="3">
    <location>
        <begin position="531"/>
        <end position="542"/>
    </location>
</feature>
<feature type="region of interest" description="Disordered" evidence="3">
    <location>
        <begin position="862"/>
        <end position="910"/>
    </location>
</feature>
<gene>
    <name evidence="5" type="primary">107369258</name>
</gene>
<feature type="compositionally biased region" description="Acidic residues" evidence="3">
    <location>
        <begin position="653"/>
        <end position="668"/>
    </location>
</feature>
<dbReference type="GO" id="GO:0005912">
    <property type="term" value="C:adherens junction"/>
    <property type="evidence" value="ECO:0007669"/>
    <property type="project" value="TreeGrafter"/>
</dbReference>
<dbReference type="eggNOG" id="KOG0619">
    <property type="taxonomic scope" value="Eukaryota"/>
</dbReference>
<dbReference type="GO" id="GO:0098968">
    <property type="term" value="P:neurotransmitter receptor transport postsynaptic membrane to endosome"/>
    <property type="evidence" value="ECO:0007669"/>
    <property type="project" value="TreeGrafter"/>
</dbReference>
<dbReference type="GO" id="GO:0014069">
    <property type="term" value="C:postsynaptic density"/>
    <property type="evidence" value="ECO:0007669"/>
    <property type="project" value="TreeGrafter"/>
</dbReference>
<feature type="domain" description="PDZ" evidence="4">
    <location>
        <begin position="936"/>
        <end position="1017"/>
    </location>
</feature>
<evidence type="ECO:0000259" key="4">
    <source>
        <dbReference type="PROSITE" id="PS50106"/>
    </source>
</evidence>
<dbReference type="EMBL" id="CAEY01000891">
    <property type="status" value="NOT_ANNOTATED_CDS"/>
    <property type="molecule type" value="Genomic_DNA"/>
</dbReference>
<protein>
    <recommendedName>
        <fullName evidence="4">PDZ domain-containing protein</fullName>
    </recommendedName>
</protein>
<dbReference type="Pfam" id="PF13855">
    <property type="entry name" value="LRR_8"/>
    <property type="match status" value="1"/>
</dbReference>
<dbReference type="SUPFAM" id="SSF50156">
    <property type="entry name" value="PDZ domain-like"/>
    <property type="match status" value="2"/>
</dbReference>
<dbReference type="InterPro" id="IPR001611">
    <property type="entry name" value="Leu-rich_rpt"/>
</dbReference>
<dbReference type="OrthoDB" id="2187496at2759"/>
<dbReference type="FunFam" id="3.80.10.10:FF:000036">
    <property type="entry name" value="protein scribble homolog isoform X1"/>
    <property type="match status" value="1"/>
</dbReference>
<dbReference type="InterPro" id="IPR055414">
    <property type="entry name" value="LRR_R13L4/SHOC2-like"/>
</dbReference>
<feature type="domain" description="PDZ" evidence="4">
    <location>
        <begin position="753"/>
        <end position="840"/>
    </location>
</feature>
<dbReference type="InterPro" id="IPR003591">
    <property type="entry name" value="Leu-rich_rpt_typical-subtyp"/>
</dbReference>
<dbReference type="Proteomes" id="UP000015104">
    <property type="component" value="Unassembled WGS sequence"/>
</dbReference>
<evidence type="ECO:0000256" key="2">
    <source>
        <dbReference type="ARBA" id="ARBA00022737"/>
    </source>
</evidence>
<dbReference type="Pfam" id="PF23598">
    <property type="entry name" value="LRR_14"/>
    <property type="match status" value="2"/>
</dbReference>
<dbReference type="GO" id="GO:0019901">
    <property type="term" value="F:protein kinase binding"/>
    <property type="evidence" value="ECO:0007669"/>
    <property type="project" value="TreeGrafter"/>
</dbReference>
<dbReference type="InterPro" id="IPR032675">
    <property type="entry name" value="LRR_dom_sf"/>
</dbReference>
<dbReference type="CDD" id="cd06704">
    <property type="entry name" value="PDZ1_Scribble-like"/>
    <property type="match status" value="1"/>
</dbReference>
<dbReference type="HOGENOM" id="CLU_000288_18_23_1"/>
<dbReference type="PROSITE" id="PS50106">
    <property type="entry name" value="PDZ"/>
    <property type="match status" value="2"/>
</dbReference>
<dbReference type="Gene3D" id="3.80.10.10">
    <property type="entry name" value="Ribonuclease Inhibitor"/>
    <property type="match status" value="3"/>
</dbReference>
<feature type="compositionally biased region" description="Polar residues" evidence="3">
    <location>
        <begin position="889"/>
        <end position="910"/>
    </location>
</feature>
<feature type="region of interest" description="Disordered" evidence="3">
    <location>
        <begin position="626"/>
        <end position="679"/>
    </location>
</feature>
<reference evidence="5" key="2">
    <citation type="submission" date="2015-06" db="UniProtKB">
        <authorList>
            <consortium name="EnsemblMetazoa"/>
        </authorList>
    </citation>
    <scope>IDENTIFICATION</scope>
</reference>
<dbReference type="KEGG" id="tut:107369258"/>
<dbReference type="GO" id="GO:0098887">
    <property type="term" value="P:neurotransmitter receptor transport, endosome to postsynaptic membrane"/>
    <property type="evidence" value="ECO:0007669"/>
    <property type="project" value="TreeGrafter"/>
</dbReference>
<reference evidence="6" key="1">
    <citation type="submission" date="2011-08" db="EMBL/GenBank/DDBJ databases">
        <authorList>
            <person name="Rombauts S."/>
        </authorList>
    </citation>
    <scope>NUCLEOTIDE SEQUENCE</scope>
    <source>
        <strain evidence="6">London</strain>
    </source>
</reference>
<dbReference type="SUPFAM" id="SSF52075">
    <property type="entry name" value="Outer arm dynein light chain 1"/>
    <property type="match status" value="1"/>
</dbReference>
<dbReference type="SMART" id="SM00228">
    <property type="entry name" value="PDZ"/>
    <property type="match status" value="2"/>
</dbReference>
<evidence type="ECO:0000313" key="6">
    <source>
        <dbReference type="Proteomes" id="UP000015104"/>
    </source>
</evidence>
<dbReference type="InterPro" id="IPR036034">
    <property type="entry name" value="PDZ_sf"/>
</dbReference>
<feature type="region of interest" description="Disordered" evidence="3">
    <location>
        <begin position="483"/>
        <end position="542"/>
    </location>
</feature>
<keyword evidence="2" id="KW-0677">Repeat</keyword>
<dbReference type="InterPro" id="IPR050614">
    <property type="entry name" value="Synaptic_Scaffolding_LAP-MAGUK"/>
</dbReference>
<evidence type="ECO:0000256" key="3">
    <source>
        <dbReference type="SAM" id="MobiDB-lite"/>
    </source>
</evidence>
<accession>T1L1E0</accession>
<dbReference type="GO" id="GO:0045197">
    <property type="term" value="P:establishment or maintenance of epithelial cell apical/basal polarity"/>
    <property type="evidence" value="ECO:0007669"/>
    <property type="project" value="TreeGrafter"/>
</dbReference>
<dbReference type="PANTHER" id="PTHR23119">
    <property type="entry name" value="DISCS LARGE"/>
    <property type="match status" value="1"/>
</dbReference>
<dbReference type="EnsemblMetazoa" id="tetur31g01410.1">
    <property type="protein sequence ID" value="tetur31g01410.1"/>
    <property type="gene ID" value="tetur31g01410"/>
</dbReference>
<dbReference type="SMART" id="SM00365">
    <property type="entry name" value="LRR_SD22"/>
    <property type="match status" value="4"/>
</dbReference>
<sequence length="1246" mass="138157">MFRWGFLLKACNRQIDSIDKRHCSLSRVPDDIARYASSLEDLLLDSNHIKDLPESLFRLHRLQKLSISDNEIGSLPIDIAKLSNLVELDASKNEIMEVPEVIKFLRRLKELDLSFNPLRTVPNAITQLTSLKILALNDVNLHQLPSEIGSLINLESLELRENMLKTLPPSFSNLTKLQRLDLGSNQLEELPKIIGDLIMLQELWLDENGLRTLPKEIGNLKKLTCLDVCENALSYLPEEISGLWMLTDLHLSDNRLEQLPDGIGQLNKLVILKVNNNNLYSLNPTIGGCSSLQELVLTENSLPELPPTIGNLIHLSILNLDRNDLTDLPSQIGNLTRLSVLSLRLNRITHLPVEIGQLRELRVLDVSGNRLQYLPYSVTALNLKALWLAENQSQPLLKFQSDFDELSGMKVLTCYLLPQAQTTDYYSSGLSDLANKEFVESPSPTFGRPRESAVRFPDSVFLDDEGLNSGDQKSSYEVNFVRHDTPHPKELKARHSKLFQGKDKNYEPGEEKKEEESHKVESVHNRERSESPFNSESSEASSVIIRMTESDLDQRGVRQEMRETHVDHNEIDTIIGNESNESNKMSSLGEVKRKVTDSRDSETQGYIEKHVLFPDQLGKLHRRIDDRDGDEMSEPVDEEDASERLHQSFQGDDTMDDSGACEEDGVDEEGNRPEKHKLHRRDTPHHLKNKRINMPNSKEDQEKFASIIKEALRKENSTNNMNGDDISLRTNSSFSNAAMTSISLGPVEIKQMKFYVLRAVAGLGLSIAGGKGSTPFKGNDEGIFVSKITPGGPAELSGLKVGDKILAVNDISMEDVDHYKAVDALKTAGYEFSVLVAREVPIQDQNMSRSMDMSASNHQINHVHLSNGDSSPKVSPSHEISPIDRRPSQPLNESFTSSTSSQPLHQQISPSLSQKIEDDLVISPKPQPKVKTVVDYTIIIREPTGLGFCVAYGKDGKSIIISRIAPGGAAHKAGKLRVGDKIIKIEGQDISGMNKEQVVEMLTKPERFVRLCVEREIIEDDEDSSKPPFSTFSRPYTGLSSASYMANRPTFTGSYKRPSLGSLSNLSHDSGGASGSNSSKPTYSVFTRLTGLKGDLSVFNPSNTVTPPTTTLTTSSSYSTLPSNSTFTTSSTPFNNSASQTLKSSASISALNQTGANLQQNETTTHTRFSKPPVVVRIEKHSVLKPHETLEAELPPPPSTPGLFTEVLTKTTFTETTTTRVTNNILKDSTGSIVTESTVATETRSG</sequence>
<dbReference type="SUPFAM" id="SSF52058">
    <property type="entry name" value="L domain-like"/>
    <property type="match status" value="1"/>
</dbReference>
<feature type="region of interest" description="Disordered" evidence="3">
    <location>
        <begin position="579"/>
        <end position="602"/>
    </location>
</feature>
<organism evidence="5 6">
    <name type="scientific">Tetranychus urticae</name>
    <name type="common">Two-spotted spider mite</name>
    <dbReference type="NCBI Taxonomy" id="32264"/>
    <lineage>
        <taxon>Eukaryota</taxon>
        <taxon>Metazoa</taxon>
        <taxon>Ecdysozoa</taxon>
        <taxon>Arthropoda</taxon>
        <taxon>Chelicerata</taxon>
        <taxon>Arachnida</taxon>
        <taxon>Acari</taxon>
        <taxon>Acariformes</taxon>
        <taxon>Trombidiformes</taxon>
        <taxon>Prostigmata</taxon>
        <taxon>Eleutherengona</taxon>
        <taxon>Raphignathae</taxon>
        <taxon>Tetranychoidea</taxon>
        <taxon>Tetranychidae</taxon>
        <taxon>Tetranychus</taxon>
    </lineage>
</organism>
<dbReference type="AlphaFoldDB" id="T1L1E0"/>
<dbReference type="SMART" id="SM00364">
    <property type="entry name" value="LRR_BAC"/>
    <property type="match status" value="12"/>
</dbReference>
<dbReference type="PROSITE" id="PS51450">
    <property type="entry name" value="LRR"/>
    <property type="match status" value="4"/>
</dbReference>
<dbReference type="GO" id="GO:0043113">
    <property type="term" value="P:receptor clustering"/>
    <property type="evidence" value="ECO:0007669"/>
    <property type="project" value="TreeGrafter"/>
</dbReference>
<dbReference type="Gene3D" id="2.30.42.10">
    <property type="match status" value="2"/>
</dbReference>
<dbReference type="STRING" id="32264.T1L1E0"/>